<evidence type="ECO:0000259" key="2">
    <source>
        <dbReference type="Pfam" id="PF12697"/>
    </source>
</evidence>
<dbReference type="InterPro" id="IPR000073">
    <property type="entry name" value="AB_hydrolase_1"/>
</dbReference>
<dbReference type="PANTHER" id="PTHR37017:SF11">
    <property type="entry name" value="ESTERASE_LIPASE_THIOESTERASE DOMAIN-CONTAINING PROTEIN"/>
    <property type="match status" value="1"/>
</dbReference>
<comment type="caution">
    <text evidence="3">The sequence shown here is derived from an EMBL/GenBank/DDBJ whole genome shotgun (WGS) entry which is preliminary data.</text>
</comment>
<dbReference type="InterPro" id="IPR029058">
    <property type="entry name" value="AB_hydrolase_fold"/>
</dbReference>
<dbReference type="Proteomes" id="UP001629113">
    <property type="component" value="Unassembled WGS sequence"/>
</dbReference>
<feature type="domain" description="AB hydrolase-1" evidence="2">
    <location>
        <begin position="34"/>
        <end position="269"/>
    </location>
</feature>
<evidence type="ECO:0000256" key="1">
    <source>
        <dbReference type="SAM" id="SignalP"/>
    </source>
</evidence>
<protein>
    <recommendedName>
        <fullName evidence="2">AB hydrolase-1 domain-containing protein</fullName>
    </recommendedName>
</protein>
<sequence length="286" mass="29999">MLFSSLIPFIALAAASPLQHYARSCSNETSKPTIVVSPGAFQLPPTWDNFKALSEAAGYETIVVPLLSVGGTQRPLAGLVEDAAFLKATLEKLSDEGKEIVLLSYSYGGPVISTGTEGVGFAQRQAVGKPGGVLINTFIAAFVIHENTSWLDLLGGQFASWMIVKDDYVLANASLMPAAVFNDLPPAQAADVASKLSSQSIASLTEPSTYEPWAHGIPSAYVHTTLDVSLVPAKQAEMVAILASTGAVVPEYTLVAAHDPHISIPDQLLAVIEDIADVGLAKAKKA</sequence>
<dbReference type="InterPro" id="IPR052897">
    <property type="entry name" value="Sec-Metab_Biosynth_Hydrolase"/>
</dbReference>
<organism evidence="3 4">
    <name type="scientific">Phlyctema vagabunda</name>
    <dbReference type="NCBI Taxonomy" id="108571"/>
    <lineage>
        <taxon>Eukaryota</taxon>
        <taxon>Fungi</taxon>
        <taxon>Dikarya</taxon>
        <taxon>Ascomycota</taxon>
        <taxon>Pezizomycotina</taxon>
        <taxon>Leotiomycetes</taxon>
        <taxon>Helotiales</taxon>
        <taxon>Dermateaceae</taxon>
        <taxon>Phlyctema</taxon>
    </lineage>
</organism>
<name>A0ABR4PNN7_9HELO</name>
<feature type="signal peptide" evidence="1">
    <location>
        <begin position="1"/>
        <end position="15"/>
    </location>
</feature>
<feature type="chain" id="PRO_5047524096" description="AB hydrolase-1 domain-containing protein" evidence="1">
    <location>
        <begin position="16"/>
        <end position="286"/>
    </location>
</feature>
<dbReference type="Gene3D" id="3.40.50.1820">
    <property type="entry name" value="alpha/beta hydrolase"/>
    <property type="match status" value="1"/>
</dbReference>
<evidence type="ECO:0000313" key="3">
    <source>
        <dbReference type="EMBL" id="KAL3424952.1"/>
    </source>
</evidence>
<dbReference type="SUPFAM" id="SSF53474">
    <property type="entry name" value="alpha/beta-Hydrolases"/>
    <property type="match status" value="1"/>
</dbReference>
<dbReference type="Pfam" id="PF12697">
    <property type="entry name" value="Abhydrolase_6"/>
    <property type="match status" value="1"/>
</dbReference>
<dbReference type="PANTHER" id="PTHR37017">
    <property type="entry name" value="AB HYDROLASE-1 DOMAIN-CONTAINING PROTEIN-RELATED"/>
    <property type="match status" value="1"/>
</dbReference>
<keyword evidence="4" id="KW-1185">Reference proteome</keyword>
<evidence type="ECO:0000313" key="4">
    <source>
        <dbReference type="Proteomes" id="UP001629113"/>
    </source>
</evidence>
<proteinExistence type="predicted"/>
<dbReference type="EMBL" id="JBFCZG010000003">
    <property type="protein sequence ID" value="KAL3424952.1"/>
    <property type="molecule type" value="Genomic_DNA"/>
</dbReference>
<reference evidence="3 4" key="1">
    <citation type="submission" date="2024-06" db="EMBL/GenBank/DDBJ databases">
        <title>Complete genome of Phlyctema vagabunda strain 19-DSS-EL-015.</title>
        <authorList>
            <person name="Fiorenzani C."/>
        </authorList>
    </citation>
    <scope>NUCLEOTIDE SEQUENCE [LARGE SCALE GENOMIC DNA]</scope>
    <source>
        <strain evidence="3 4">19-DSS-EL-015</strain>
    </source>
</reference>
<accession>A0ABR4PNN7</accession>
<keyword evidence="1" id="KW-0732">Signal</keyword>
<gene>
    <name evidence="3" type="ORF">PVAG01_04233</name>
</gene>